<keyword evidence="8 14" id="KW-0249">Electron transport</keyword>
<dbReference type="GO" id="GO:0016682">
    <property type="term" value="F:oxidoreductase activity, acting on diphenols and related substances as donors, oxygen as acceptor"/>
    <property type="evidence" value="ECO:0007669"/>
    <property type="project" value="InterPro"/>
</dbReference>
<organism evidence="19 20">
    <name type="scientific">Vibrio quintilis</name>
    <dbReference type="NCBI Taxonomy" id="1117707"/>
    <lineage>
        <taxon>Bacteria</taxon>
        <taxon>Pseudomonadati</taxon>
        <taxon>Pseudomonadota</taxon>
        <taxon>Gammaproteobacteria</taxon>
        <taxon>Vibrionales</taxon>
        <taxon>Vibrionaceae</taxon>
        <taxon>Vibrio</taxon>
    </lineage>
</organism>
<feature type="compositionally biased region" description="Basic and acidic residues" evidence="15">
    <location>
        <begin position="294"/>
        <end position="333"/>
    </location>
</feature>
<dbReference type="SUPFAM" id="SSF49503">
    <property type="entry name" value="Cupredoxins"/>
    <property type="match status" value="1"/>
</dbReference>
<keyword evidence="13" id="KW-0449">Lipoprotein</keyword>
<evidence type="ECO:0000256" key="13">
    <source>
        <dbReference type="ARBA" id="ARBA00023288"/>
    </source>
</evidence>
<dbReference type="GO" id="GO:0005507">
    <property type="term" value="F:copper ion binding"/>
    <property type="evidence" value="ECO:0007669"/>
    <property type="project" value="InterPro"/>
</dbReference>
<evidence type="ECO:0000259" key="18">
    <source>
        <dbReference type="PROSITE" id="PS50999"/>
    </source>
</evidence>
<dbReference type="Pfam" id="PF06481">
    <property type="entry name" value="COX_ARM"/>
    <property type="match status" value="1"/>
</dbReference>
<comment type="similarity">
    <text evidence="2 14">Belongs to the cytochrome c oxidase subunit 2 family.</text>
</comment>
<evidence type="ECO:0000256" key="16">
    <source>
        <dbReference type="SAM" id="Phobius"/>
    </source>
</evidence>
<name>A0A1M7YPX2_9VIBR</name>
<dbReference type="GO" id="GO:0004129">
    <property type="term" value="F:cytochrome-c oxidase activity"/>
    <property type="evidence" value="ECO:0007669"/>
    <property type="project" value="UniProtKB-UniRule"/>
</dbReference>
<keyword evidence="3 14" id="KW-0813">Transport</keyword>
<evidence type="ECO:0000259" key="17">
    <source>
        <dbReference type="PROSITE" id="PS50857"/>
    </source>
</evidence>
<dbReference type="AlphaFoldDB" id="A0A1M7YPX2"/>
<dbReference type="Gene3D" id="2.60.40.420">
    <property type="entry name" value="Cupredoxins - blue copper proteins"/>
    <property type="match status" value="1"/>
</dbReference>
<dbReference type="InterPro" id="IPR002429">
    <property type="entry name" value="CcO_II-like_C"/>
</dbReference>
<evidence type="ECO:0000256" key="9">
    <source>
        <dbReference type="ARBA" id="ARBA00022989"/>
    </source>
</evidence>
<feature type="transmembrane region" description="Helical" evidence="16">
    <location>
        <begin position="43"/>
        <end position="67"/>
    </location>
</feature>
<dbReference type="RefSeq" id="WP_083601494.1">
    <property type="nucleotide sequence ID" value="NZ_AP024898.1"/>
</dbReference>
<evidence type="ECO:0000256" key="7">
    <source>
        <dbReference type="ARBA" id="ARBA00022729"/>
    </source>
</evidence>
<keyword evidence="4 14" id="KW-1003">Cell membrane</keyword>
<evidence type="ECO:0000256" key="14">
    <source>
        <dbReference type="PIRNR" id="PIRNR000292"/>
    </source>
</evidence>
<feature type="region of interest" description="Disordered" evidence="15">
    <location>
        <begin position="288"/>
        <end position="333"/>
    </location>
</feature>
<keyword evidence="10 14" id="KW-0560">Oxidoreductase</keyword>
<evidence type="ECO:0000256" key="2">
    <source>
        <dbReference type="ARBA" id="ARBA00007866"/>
    </source>
</evidence>
<keyword evidence="12" id="KW-0564">Palmitate</keyword>
<dbReference type="CDD" id="cd04212">
    <property type="entry name" value="CuRO_UO_II"/>
    <property type="match status" value="1"/>
</dbReference>
<evidence type="ECO:0000256" key="1">
    <source>
        <dbReference type="ARBA" id="ARBA00004651"/>
    </source>
</evidence>
<evidence type="ECO:0000256" key="8">
    <source>
        <dbReference type="ARBA" id="ARBA00022982"/>
    </source>
</evidence>
<evidence type="ECO:0000313" key="19">
    <source>
        <dbReference type="EMBL" id="SHO54556.1"/>
    </source>
</evidence>
<dbReference type="GO" id="GO:0009486">
    <property type="term" value="F:cytochrome bo3 ubiquinol oxidase activity"/>
    <property type="evidence" value="ECO:0007669"/>
    <property type="project" value="InterPro"/>
</dbReference>
<evidence type="ECO:0000256" key="4">
    <source>
        <dbReference type="ARBA" id="ARBA00022475"/>
    </source>
</evidence>
<dbReference type="InterPro" id="IPR006333">
    <property type="entry name" value="Cyt_o_ubiquinol_oxidase_su2"/>
</dbReference>
<evidence type="ECO:0000256" key="15">
    <source>
        <dbReference type="SAM" id="MobiDB-lite"/>
    </source>
</evidence>
<keyword evidence="5 14" id="KW-0679">Respiratory chain</keyword>
<dbReference type="PROSITE" id="PS51257">
    <property type="entry name" value="PROKAR_LIPOPROTEIN"/>
    <property type="match status" value="1"/>
</dbReference>
<dbReference type="Gene3D" id="1.10.287.90">
    <property type="match status" value="1"/>
</dbReference>
<dbReference type="InterPro" id="IPR045187">
    <property type="entry name" value="CcO_II"/>
</dbReference>
<dbReference type="PANTHER" id="PTHR22888">
    <property type="entry name" value="CYTOCHROME C OXIDASE, SUBUNIT II"/>
    <property type="match status" value="1"/>
</dbReference>
<evidence type="ECO:0000256" key="6">
    <source>
        <dbReference type="ARBA" id="ARBA00022692"/>
    </source>
</evidence>
<dbReference type="OrthoDB" id="9783445at2"/>
<reference evidence="20" key="1">
    <citation type="submission" date="2016-12" db="EMBL/GenBank/DDBJ databases">
        <authorList>
            <person name="Rodrigo-Torres L."/>
            <person name="Arahal R.D."/>
            <person name="Lucena T."/>
        </authorList>
    </citation>
    <scope>NUCLEOTIDE SEQUENCE [LARGE SCALE GENOMIC DNA]</scope>
</reference>
<keyword evidence="20" id="KW-1185">Reference proteome</keyword>
<accession>A0A1M7YPX2</accession>
<proteinExistence type="inferred from homology"/>
<feature type="domain" description="Cytochrome oxidase subunit II copper A binding" evidence="17">
    <location>
        <begin position="124"/>
        <end position="237"/>
    </location>
</feature>
<dbReference type="STRING" id="1117707.VQ7734_00270"/>
<evidence type="ECO:0000256" key="10">
    <source>
        <dbReference type="ARBA" id="ARBA00023002"/>
    </source>
</evidence>
<evidence type="ECO:0000256" key="11">
    <source>
        <dbReference type="ARBA" id="ARBA00023136"/>
    </source>
</evidence>
<dbReference type="InterPro" id="IPR011759">
    <property type="entry name" value="Cyt_c_oxidase_su2_TM_dom"/>
</dbReference>
<feature type="transmembrane region" description="Helical" evidence="16">
    <location>
        <begin position="88"/>
        <end position="108"/>
    </location>
</feature>
<dbReference type="PANTHER" id="PTHR22888:SF18">
    <property type="entry name" value="CYTOCHROME BO(3) UBIQUINOL OXIDASE SUBUNIT 2"/>
    <property type="match status" value="1"/>
</dbReference>
<dbReference type="SUPFAM" id="SSF81464">
    <property type="entry name" value="Cytochrome c oxidase subunit II-like, transmembrane region"/>
    <property type="match status" value="1"/>
</dbReference>
<evidence type="ECO:0000256" key="3">
    <source>
        <dbReference type="ARBA" id="ARBA00022448"/>
    </source>
</evidence>
<keyword evidence="11 14" id="KW-0472">Membrane</keyword>
<keyword evidence="6 16" id="KW-0812">Transmembrane</keyword>
<feature type="domain" description="Cytochrome oxidase subunit II transmembrane region profile" evidence="18">
    <location>
        <begin position="21"/>
        <end position="118"/>
    </location>
</feature>
<dbReference type="InterPro" id="IPR008972">
    <property type="entry name" value="Cupredoxin"/>
</dbReference>
<evidence type="ECO:0000256" key="12">
    <source>
        <dbReference type="ARBA" id="ARBA00023139"/>
    </source>
</evidence>
<dbReference type="GO" id="GO:0005886">
    <property type="term" value="C:plasma membrane"/>
    <property type="evidence" value="ECO:0007669"/>
    <property type="project" value="UniProtKB-SubCell"/>
</dbReference>
<dbReference type="InterPro" id="IPR036257">
    <property type="entry name" value="Cyt_c_oxidase_su2_TM_sf"/>
</dbReference>
<dbReference type="InterPro" id="IPR034227">
    <property type="entry name" value="CuRO_UO_II"/>
</dbReference>
<gene>
    <name evidence="19" type="primary">cyoA</name>
    <name evidence="19" type="ORF">VQ7734_00270</name>
</gene>
<dbReference type="Pfam" id="PF00116">
    <property type="entry name" value="COX2"/>
    <property type="match status" value="1"/>
</dbReference>
<dbReference type="PROSITE" id="PS50857">
    <property type="entry name" value="COX2_CUA"/>
    <property type="match status" value="1"/>
</dbReference>
<dbReference type="EMBL" id="FRFG01000005">
    <property type="protein sequence ID" value="SHO54556.1"/>
    <property type="molecule type" value="Genomic_DNA"/>
</dbReference>
<keyword evidence="7" id="KW-0732">Signal</keyword>
<evidence type="ECO:0000256" key="5">
    <source>
        <dbReference type="ARBA" id="ARBA00022660"/>
    </source>
</evidence>
<sequence length="333" mass="37444">MEASRYKSIIQGTGLLLVTLMLSGCKFALLDPKGEVGVQVKELIITALLLMLIVVIPVILMTIYFAYKYRAGNTDEEYAPEWSHSTKIELVVWIIPIIIIAVLATITWRSTHHLEPSNPLVSENETLTIEVVSLDWKWLFIYPDQDVATINYVAFPKDVPVKFVITSDNIMNSFFIPRLGSQLYAMPGMVTRLHLVANEAGDYRGFAASFSGDGFSHMKFTATAMPDQQSFDAWIENLKSAPEVIKDFADYRELAKPSIDVPVTYYSHVPDDLFHSIVMQYPGGMMSDMMNKGTEGDDKPNHHGHDHQSNQPMKHEMNHSDEEAGHHMAAHGE</sequence>
<evidence type="ECO:0000313" key="20">
    <source>
        <dbReference type="Proteomes" id="UP000184600"/>
    </source>
</evidence>
<dbReference type="Proteomes" id="UP000184600">
    <property type="component" value="Unassembled WGS sequence"/>
</dbReference>
<dbReference type="PIRSF" id="PIRSF000292">
    <property type="entry name" value="Ubi_od_II"/>
    <property type="match status" value="1"/>
</dbReference>
<protein>
    <recommendedName>
        <fullName evidence="14">Ubiquinol oxidase subunit 2</fullName>
    </recommendedName>
</protein>
<keyword evidence="9 16" id="KW-1133">Transmembrane helix</keyword>
<dbReference type="GO" id="GO:0042773">
    <property type="term" value="P:ATP synthesis coupled electron transport"/>
    <property type="evidence" value="ECO:0007669"/>
    <property type="project" value="TreeGrafter"/>
</dbReference>
<dbReference type="NCBIfam" id="TIGR01433">
    <property type="entry name" value="CyoA"/>
    <property type="match status" value="1"/>
</dbReference>
<comment type="subcellular location">
    <subcellularLocation>
        <location evidence="1">Cell membrane</location>
        <topology evidence="1">Multi-pass membrane protein</topology>
    </subcellularLocation>
</comment>
<dbReference type="PROSITE" id="PS50999">
    <property type="entry name" value="COX2_TM"/>
    <property type="match status" value="1"/>
</dbReference>
<dbReference type="InterPro" id="IPR010514">
    <property type="entry name" value="COX_ARM"/>
</dbReference>